<proteinExistence type="predicted"/>
<reference evidence="2 3" key="1">
    <citation type="submission" date="2024-09" db="EMBL/GenBank/DDBJ databases">
        <authorList>
            <person name="Sun Q."/>
            <person name="Mori K."/>
        </authorList>
    </citation>
    <scope>NUCLEOTIDE SEQUENCE [LARGE SCALE GENOMIC DNA]</scope>
    <source>
        <strain evidence="2 3">JCM 12520</strain>
    </source>
</reference>
<gene>
    <name evidence="2" type="ORF">ACFFNY_19280</name>
</gene>
<keyword evidence="3" id="KW-1185">Reference proteome</keyword>
<dbReference type="RefSeq" id="WP_344914838.1">
    <property type="nucleotide sequence ID" value="NZ_BAAAYO010000014.1"/>
</dbReference>
<feature type="transmembrane region" description="Helical" evidence="1">
    <location>
        <begin position="117"/>
        <end position="138"/>
    </location>
</feature>
<name>A0ABV5VZS7_9BACL</name>
<feature type="transmembrane region" description="Helical" evidence="1">
    <location>
        <begin position="188"/>
        <end position="206"/>
    </location>
</feature>
<feature type="transmembrane region" description="Helical" evidence="1">
    <location>
        <begin position="57"/>
        <end position="76"/>
    </location>
</feature>
<dbReference type="EMBL" id="JBHMAG010000013">
    <property type="protein sequence ID" value="MFB9753716.1"/>
    <property type="molecule type" value="Genomic_DNA"/>
</dbReference>
<feature type="transmembrane region" description="Helical" evidence="1">
    <location>
        <begin position="32"/>
        <end position="51"/>
    </location>
</feature>
<comment type="caution">
    <text evidence="2">The sequence shown here is derived from an EMBL/GenBank/DDBJ whole genome shotgun (WGS) entry which is preliminary data.</text>
</comment>
<dbReference type="Proteomes" id="UP001589619">
    <property type="component" value="Unassembled WGS sequence"/>
</dbReference>
<feature type="transmembrane region" description="Helical" evidence="1">
    <location>
        <begin position="6"/>
        <end position="25"/>
    </location>
</feature>
<feature type="transmembrane region" description="Helical" evidence="1">
    <location>
        <begin position="83"/>
        <end position="105"/>
    </location>
</feature>
<organism evidence="2 3">
    <name type="scientific">Paenibacillus hodogayensis</name>
    <dbReference type="NCBI Taxonomy" id="279208"/>
    <lineage>
        <taxon>Bacteria</taxon>
        <taxon>Bacillati</taxon>
        <taxon>Bacillota</taxon>
        <taxon>Bacilli</taxon>
        <taxon>Bacillales</taxon>
        <taxon>Paenibacillaceae</taxon>
        <taxon>Paenibacillus</taxon>
    </lineage>
</organism>
<feature type="transmembrane region" description="Helical" evidence="1">
    <location>
        <begin position="163"/>
        <end position="182"/>
    </location>
</feature>
<evidence type="ECO:0000313" key="3">
    <source>
        <dbReference type="Proteomes" id="UP001589619"/>
    </source>
</evidence>
<evidence type="ECO:0000256" key="1">
    <source>
        <dbReference type="SAM" id="Phobius"/>
    </source>
</evidence>
<protein>
    <submittedName>
        <fullName evidence="2">Uncharacterized protein</fullName>
    </submittedName>
</protein>
<accession>A0ABV5VZS7</accession>
<keyword evidence="1" id="KW-0812">Transmembrane</keyword>
<evidence type="ECO:0000313" key="2">
    <source>
        <dbReference type="EMBL" id="MFB9753716.1"/>
    </source>
</evidence>
<keyword evidence="1" id="KW-0472">Membrane</keyword>
<keyword evidence="1" id="KW-1133">Transmembrane helix</keyword>
<sequence length="227" mass="26594">MNVLIFLLVSMWEWFSVIILAFALYRFQIRDHLGQLIFASFLLALFSYMVFNVFHLVLFATLIEPIMVFLFFWLMFKIPIYYAGLVVINGYLTYCFITSFIYYGIEQFGIKTYPSTPTAYAVQISAGLIVLLLTRLFLKLRLGFSFVQYGQEIKNMTGINKKLLLITLLGYVALSSFNFLYFGANYTVLVIIIMFVAFGLIQYWTLKKEHEAAFRLRHKKYKYDIDA</sequence>